<feature type="domain" description="AMP-dependent synthetase/ligase" evidence="1">
    <location>
        <begin position="121"/>
        <end position="308"/>
    </location>
</feature>
<evidence type="ECO:0000313" key="3">
    <source>
        <dbReference type="EMBL" id="AWI86822.1"/>
    </source>
</evidence>
<dbReference type="Gene3D" id="3.30.300.30">
    <property type="match status" value="1"/>
</dbReference>
<dbReference type="InterPro" id="IPR025110">
    <property type="entry name" value="AMP-bd_C"/>
</dbReference>
<dbReference type="Gene3D" id="3.40.50.12780">
    <property type="entry name" value="N-terminal domain of ligase-like"/>
    <property type="match status" value="1"/>
</dbReference>
<sequence length="446" mass="47011">MGTWYSKRRCAPARRGSILGGRRPLGFVSSQRYPVAAQTCALRPGAAWGKRTGTIVRPRTSFVSDTLFHWHPDCRLRVPEAPGALLRELRAALTEGAGFTIGPEGIARLPQADRGILQSRSSGTTGAAKAIRRTHGSWIASFRENAAALGISPGDAYGVLGAPQHSLALYAIAEAAWLGADLLCLDAVRPARQAAALHAAGATVLYATPTQLRLLCAAGQGLPALRHILCGGGRMPAGLRARIAELCPGAELREFYGAAETSFIAWGDAEGPGGAVGHAYPGVEIRIDAPEGEFGEIWVRSPYLFEGYAEGTSADTRWRDGFLSVGEMGKLDAHGTLAVAGRRSRMVTIADRNVFPEDIEALLLGDAAVRHCAVVPRPDPRRGVHLVAVIAGGCDAATAGRLLALCRAAVGPLAAPRRVIGLEDFPLTVSGKPDLREIARRLGDGP</sequence>
<dbReference type="PANTHER" id="PTHR43767">
    <property type="entry name" value="LONG-CHAIN-FATTY-ACID--COA LIGASE"/>
    <property type="match status" value="1"/>
</dbReference>
<dbReference type="SUPFAM" id="SSF56801">
    <property type="entry name" value="Acetyl-CoA synthetase-like"/>
    <property type="match status" value="1"/>
</dbReference>
<dbReference type="EMBL" id="CP022195">
    <property type="protein sequence ID" value="AWI86822.1"/>
    <property type="molecule type" value="Genomic_DNA"/>
</dbReference>
<accession>A0A2U8HM25</accession>
<feature type="domain" description="AMP-binding enzyme C-terminal" evidence="2">
    <location>
        <begin position="359"/>
        <end position="432"/>
    </location>
</feature>
<proteinExistence type="predicted"/>
<dbReference type="InterPro" id="IPR000873">
    <property type="entry name" value="AMP-dep_synth/lig_dom"/>
</dbReference>
<evidence type="ECO:0000313" key="4">
    <source>
        <dbReference type="Proteomes" id="UP000244915"/>
    </source>
</evidence>
<dbReference type="AlphaFoldDB" id="A0A2U8HM25"/>
<gene>
    <name evidence="3" type="ORF">CEW88_23925</name>
</gene>
<keyword evidence="3" id="KW-0614">Plasmid</keyword>
<protein>
    <submittedName>
        <fullName evidence="3">AMP-dependent synthetase</fullName>
    </submittedName>
</protein>
<organism evidence="3 4">
    <name type="scientific">Alloyangia pacifica</name>
    <dbReference type="NCBI Taxonomy" id="311180"/>
    <lineage>
        <taxon>Bacteria</taxon>
        <taxon>Pseudomonadati</taxon>
        <taxon>Pseudomonadota</taxon>
        <taxon>Alphaproteobacteria</taxon>
        <taxon>Rhodobacterales</taxon>
        <taxon>Roseobacteraceae</taxon>
        <taxon>Alloyangia</taxon>
    </lineage>
</organism>
<dbReference type="KEGG" id="ypac:CEW88_23925"/>
<dbReference type="InterPro" id="IPR042099">
    <property type="entry name" value="ANL_N_sf"/>
</dbReference>
<reference evidence="3 4" key="1">
    <citation type="submission" date="2017-06" db="EMBL/GenBank/DDBJ databases">
        <title>Yangia sp. YSBP01 complete genome sequence.</title>
        <authorList>
            <person name="Woo J.-H."/>
            <person name="Kim H.-S."/>
        </authorList>
    </citation>
    <scope>NUCLEOTIDE SEQUENCE [LARGE SCALE GENOMIC DNA]</scope>
    <source>
        <strain evidence="3 4">YSBP01</strain>
        <plasmid evidence="3 4">unnamed5</plasmid>
    </source>
</reference>
<dbReference type="Pfam" id="PF13193">
    <property type="entry name" value="AMP-binding_C"/>
    <property type="match status" value="1"/>
</dbReference>
<dbReference type="Proteomes" id="UP000244915">
    <property type="component" value="Plasmid unnamed5"/>
</dbReference>
<evidence type="ECO:0000259" key="2">
    <source>
        <dbReference type="Pfam" id="PF13193"/>
    </source>
</evidence>
<evidence type="ECO:0000259" key="1">
    <source>
        <dbReference type="Pfam" id="PF00501"/>
    </source>
</evidence>
<dbReference type="GO" id="GO:0016878">
    <property type="term" value="F:acid-thiol ligase activity"/>
    <property type="evidence" value="ECO:0007669"/>
    <property type="project" value="UniProtKB-ARBA"/>
</dbReference>
<dbReference type="InterPro" id="IPR050237">
    <property type="entry name" value="ATP-dep_AMP-bd_enzyme"/>
</dbReference>
<dbReference type="InterPro" id="IPR045851">
    <property type="entry name" value="AMP-bd_C_sf"/>
</dbReference>
<dbReference type="PANTHER" id="PTHR43767:SF1">
    <property type="entry name" value="NONRIBOSOMAL PEPTIDE SYNTHASE PES1 (EUROFUNG)-RELATED"/>
    <property type="match status" value="1"/>
</dbReference>
<dbReference type="Pfam" id="PF00501">
    <property type="entry name" value="AMP-binding"/>
    <property type="match status" value="1"/>
</dbReference>
<name>A0A2U8HM25_9RHOB</name>
<geneLocation type="plasmid" evidence="3 4">
    <name>unnamed5</name>
</geneLocation>